<dbReference type="GO" id="GO:0003684">
    <property type="term" value="F:damaged DNA binding"/>
    <property type="evidence" value="ECO:0007669"/>
    <property type="project" value="TreeGrafter"/>
</dbReference>
<dbReference type="GO" id="GO:0000110">
    <property type="term" value="C:nucleotide-excision repair factor 1 complex"/>
    <property type="evidence" value="ECO:0007669"/>
    <property type="project" value="TreeGrafter"/>
</dbReference>
<organism evidence="13 14">
    <name type="scientific">Chironomus riparius</name>
    <dbReference type="NCBI Taxonomy" id="315576"/>
    <lineage>
        <taxon>Eukaryota</taxon>
        <taxon>Metazoa</taxon>
        <taxon>Ecdysozoa</taxon>
        <taxon>Arthropoda</taxon>
        <taxon>Hexapoda</taxon>
        <taxon>Insecta</taxon>
        <taxon>Pterygota</taxon>
        <taxon>Neoptera</taxon>
        <taxon>Endopterygota</taxon>
        <taxon>Diptera</taxon>
        <taxon>Nematocera</taxon>
        <taxon>Chironomoidea</taxon>
        <taxon>Chironomidae</taxon>
        <taxon>Chironominae</taxon>
        <taxon>Chironomus</taxon>
    </lineage>
</organism>
<dbReference type="PANTHER" id="PTHR10150:SF0">
    <property type="entry name" value="DNA REPAIR ENDONUCLEASE XPF"/>
    <property type="match status" value="1"/>
</dbReference>
<evidence type="ECO:0000256" key="4">
    <source>
        <dbReference type="ARBA" id="ARBA00022759"/>
    </source>
</evidence>
<evidence type="ECO:0000256" key="10">
    <source>
        <dbReference type="ARBA" id="ARBA00072370"/>
    </source>
</evidence>
<comment type="subcellular location">
    <subcellularLocation>
        <location evidence="1">Nucleus</location>
    </subcellularLocation>
</comment>
<keyword evidence="4" id="KW-0255">Endonuclease</keyword>
<feature type="region of interest" description="Disordered" evidence="11">
    <location>
        <begin position="710"/>
        <end position="735"/>
    </location>
</feature>
<keyword evidence="8" id="KW-0234">DNA repair</keyword>
<dbReference type="Pfam" id="PF02732">
    <property type="entry name" value="ERCC4"/>
    <property type="match status" value="1"/>
</dbReference>
<dbReference type="AlphaFoldDB" id="A0A9N9RMJ2"/>
<proteinExistence type="inferred from homology"/>
<comment type="similarity">
    <text evidence="2">Belongs to the XPF family.</text>
</comment>
<evidence type="ECO:0000256" key="11">
    <source>
        <dbReference type="SAM" id="MobiDB-lite"/>
    </source>
</evidence>
<feature type="region of interest" description="Disordered" evidence="11">
    <location>
        <begin position="1"/>
        <end position="28"/>
    </location>
</feature>
<keyword evidence="7" id="KW-0238">DNA-binding</keyword>
<dbReference type="GO" id="GO:0000014">
    <property type="term" value="F:single-stranded DNA endodeoxyribonuclease activity"/>
    <property type="evidence" value="ECO:0007669"/>
    <property type="project" value="TreeGrafter"/>
</dbReference>
<dbReference type="InterPro" id="IPR011335">
    <property type="entry name" value="Restrct_endonuc-II-like"/>
</dbReference>
<feature type="compositionally biased region" description="Basic and acidic residues" evidence="11">
    <location>
        <begin position="1"/>
        <end position="19"/>
    </location>
</feature>
<feature type="region of interest" description="Disordered" evidence="11">
    <location>
        <begin position="512"/>
        <end position="532"/>
    </location>
</feature>
<evidence type="ECO:0000256" key="9">
    <source>
        <dbReference type="ARBA" id="ARBA00023242"/>
    </source>
</evidence>
<keyword evidence="5" id="KW-0227">DNA damage</keyword>
<dbReference type="InterPro" id="IPR006166">
    <property type="entry name" value="ERCC4_domain"/>
</dbReference>
<sequence>MENKTEDLQKETVEDKKEDTQEDEESMDMSNFDQIEKVLENDFCTNTKFLDYERQMFLDIIYNDGLVICAKGISYERVLLNLFKVYVHPENLIIVLNSDDYEEKYYTKLLDSPNVHQASSNSTEREKTYLAGGVQFISTQVLVLDLLRNKIPVELITGIIVLRAHKIIESCQEAFALRLYRQRNKKGFIKAFSSCCEAFTMGYGHVEKVMRNIFVRDLFLWPRFHALIQKNLKTYEPISVEFHIPLTLKMTQIQTNLIDLMNFLVKELKRINPTVDLEEVSVENCVSKRFQKILQSQMDVVWDQLSSKTKMLIRDLQILRSLMFTAIYGDSVTFFSALKKYRSADYALNNSGWTLLHAAEQIFKLSKERVYNSKDEFDPESCPKWKALSDILKVEIPSDIKSIIQDEAYEFDKEKQIKILVLCNDSRTCHQINYYLTQGLERTLFFAALKNDVSVQKLSKKYEKVTGTGSVKDCMNVKQIQDPQPLAPTEKSKESEKIPLRLAEKVASKRKVHVNQETKNSEELQSVTSKDTLDFENTEDTDILKDTFILTMSQQINGNETVLACDFDTTLKDHVKFETFRDDCLEESLNVSNIVAKMEKPTVFIQTYRSDILRMSSLSQTLQEMSPDYVVLYNINISAIRQIETFEARYQRHKKRRLKVFVLMHGKTVEEQSFLTSLRREKQAFELLIETKRKMVVPEYQDGKTDILDPHRELEEDEKEVDTRKAGGQSSDVKKENPRIIIDSREFRSELPCLVHRSGLEVVPAMISIGDYIITPDICVERKSISDLIGSLNCGRLYNQCQQMTRFYSKAILLIEFDQNKSFHLQGRYMLSRDSESMNLDIMQKLQLLTIHFPKLRLVWSPTCYATVQLFKELKLHKEEPNIEQVLKQTGTDEDPMQELAVASDNYNTNIYDFLIKLPGVNSRNIHGLMRNGKNFKNLLKLTQADLSDILGSVKDAKSFYDSFHSAPKQVKKVEEKSYKQKKQMRKY</sequence>
<keyword evidence="3" id="KW-0540">Nuclease</keyword>
<keyword evidence="9" id="KW-0539">Nucleus</keyword>
<accession>A0A9N9RMJ2</accession>
<evidence type="ECO:0000256" key="1">
    <source>
        <dbReference type="ARBA" id="ARBA00004123"/>
    </source>
</evidence>
<dbReference type="FunFam" id="3.40.50.10130:FF:000002">
    <property type="entry name" value="DNA repair endonuclease XPF"/>
    <property type="match status" value="1"/>
</dbReference>
<evidence type="ECO:0000256" key="8">
    <source>
        <dbReference type="ARBA" id="ARBA00023204"/>
    </source>
</evidence>
<dbReference type="NCBIfam" id="TIGR00596">
    <property type="entry name" value="rad1"/>
    <property type="match status" value="1"/>
</dbReference>
<dbReference type="SUPFAM" id="SSF47781">
    <property type="entry name" value="RuvA domain 2-like"/>
    <property type="match status" value="1"/>
</dbReference>
<gene>
    <name evidence="13" type="ORF">CHIRRI_LOCUS4049</name>
</gene>
<evidence type="ECO:0000256" key="2">
    <source>
        <dbReference type="ARBA" id="ARBA00010015"/>
    </source>
</evidence>
<reference evidence="13" key="1">
    <citation type="submission" date="2022-01" db="EMBL/GenBank/DDBJ databases">
        <authorList>
            <person name="King R."/>
        </authorList>
    </citation>
    <scope>NUCLEOTIDE SEQUENCE</scope>
</reference>
<dbReference type="Proteomes" id="UP001153620">
    <property type="component" value="Chromosome 1"/>
</dbReference>
<dbReference type="InterPro" id="IPR047520">
    <property type="entry name" value="XPF_nuclease"/>
</dbReference>
<dbReference type="SUPFAM" id="SSF52980">
    <property type="entry name" value="Restriction endonuclease-like"/>
    <property type="match status" value="1"/>
</dbReference>
<dbReference type="CDD" id="cd20078">
    <property type="entry name" value="XPF_nuclease_XPF_euk"/>
    <property type="match status" value="1"/>
</dbReference>
<keyword evidence="14" id="KW-1185">Reference proteome</keyword>
<evidence type="ECO:0000259" key="12">
    <source>
        <dbReference type="SMART" id="SM00891"/>
    </source>
</evidence>
<name>A0A9N9RMJ2_9DIPT</name>
<dbReference type="PANTHER" id="PTHR10150">
    <property type="entry name" value="DNA REPAIR ENDONUCLEASE XPF"/>
    <property type="match status" value="1"/>
</dbReference>
<dbReference type="OrthoDB" id="361020at2759"/>
<evidence type="ECO:0000256" key="3">
    <source>
        <dbReference type="ARBA" id="ARBA00022722"/>
    </source>
</evidence>
<protein>
    <recommendedName>
        <fullName evidence="10">DNA repair endonuclease XPF</fullName>
    </recommendedName>
</protein>
<dbReference type="InterPro" id="IPR006167">
    <property type="entry name" value="XPF"/>
</dbReference>
<evidence type="ECO:0000256" key="6">
    <source>
        <dbReference type="ARBA" id="ARBA00022801"/>
    </source>
</evidence>
<evidence type="ECO:0000256" key="5">
    <source>
        <dbReference type="ARBA" id="ARBA00022763"/>
    </source>
</evidence>
<reference evidence="13" key="2">
    <citation type="submission" date="2022-10" db="EMBL/GenBank/DDBJ databases">
        <authorList>
            <consortium name="ENA_rothamsted_submissions"/>
            <consortium name="culmorum"/>
            <person name="King R."/>
        </authorList>
    </citation>
    <scope>NUCLEOTIDE SEQUENCE</scope>
</reference>
<dbReference type="GO" id="GO:0000724">
    <property type="term" value="P:double-strand break repair via homologous recombination"/>
    <property type="evidence" value="ECO:0007669"/>
    <property type="project" value="TreeGrafter"/>
</dbReference>
<dbReference type="SMART" id="SM00891">
    <property type="entry name" value="ERCC4"/>
    <property type="match status" value="1"/>
</dbReference>
<dbReference type="Gene3D" id="1.10.150.20">
    <property type="entry name" value="5' to 3' exonuclease, C-terminal subdomain"/>
    <property type="match status" value="1"/>
</dbReference>
<evidence type="ECO:0000313" key="14">
    <source>
        <dbReference type="Proteomes" id="UP001153620"/>
    </source>
</evidence>
<dbReference type="InterPro" id="IPR010994">
    <property type="entry name" value="RuvA_2-like"/>
</dbReference>
<dbReference type="GO" id="GO:1901255">
    <property type="term" value="P:nucleotide-excision repair involved in interstrand cross-link repair"/>
    <property type="evidence" value="ECO:0007669"/>
    <property type="project" value="TreeGrafter"/>
</dbReference>
<dbReference type="GO" id="GO:0000712">
    <property type="term" value="P:resolution of meiotic recombination intermediates"/>
    <property type="evidence" value="ECO:0007669"/>
    <property type="project" value="TreeGrafter"/>
</dbReference>
<dbReference type="EMBL" id="OU895877">
    <property type="protein sequence ID" value="CAG9801114.1"/>
    <property type="molecule type" value="Genomic_DNA"/>
</dbReference>
<feature type="domain" description="ERCC4" evidence="12">
    <location>
        <begin position="739"/>
        <end position="819"/>
    </location>
</feature>
<evidence type="ECO:0000256" key="7">
    <source>
        <dbReference type="ARBA" id="ARBA00023125"/>
    </source>
</evidence>
<dbReference type="Gene3D" id="3.40.50.10130">
    <property type="match status" value="1"/>
</dbReference>
<keyword evidence="6" id="KW-0378">Hydrolase</keyword>
<evidence type="ECO:0000313" key="13">
    <source>
        <dbReference type="EMBL" id="CAG9801114.1"/>
    </source>
</evidence>
<dbReference type="GO" id="GO:0003697">
    <property type="term" value="F:single-stranded DNA binding"/>
    <property type="evidence" value="ECO:0007669"/>
    <property type="project" value="InterPro"/>
</dbReference>